<accession>A0A2N9EJ30</accession>
<evidence type="ECO:0000256" key="2">
    <source>
        <dbReference type="ARBA" id="ARBA00022723"/>
    </source>
</evidence>
<dbReference type="GO" id="GO:0003676">
    <property type="term" value="F:nucleic acid binding"/>
    <property type="evidence" value="ECO:0007669"/>
    <property type="project" value="InterPro"/>
</dbReference>
<dbReference type="Gene3D" id="3.30.420.10">
    <property type="entry name" value="Ribonuclease H-like superfamily/Ribonuclease H"/>
    <property type="match status" value="1"/>
</dbReference>
<dbReference type="InterPro" id="IPR036397">
    <property type="entry name" value="RNaseH_sf"/>
</dbReference>
<name>A0A2N9EJ30_FAGSY</name>
<dbReference type="InterPro" id="IPR013103">
    <property type="entry name" value="RVT_2"/>
</dbReference>
<evidence type="ECO:0000256" key="5">
    <source>
        <dbReference type="SAM" id="Phobius"/>
    </source>
</evidence>
<feature type="compositionally biased region" description="Basic and acidic residues" evidence="4">
    <location>
        <begin position="144"/>
        <end position="159"/>
    </location>
</feature>
<dbReference type="AlphaFoldDB" id="A0A2N9EJ30"/>
<keyword evidence="3" id="KW-0378">Hydrolase</keyword>
<organism evidence="8">
    <name type="scientific">Fagus sylvatica</name>
    <name type="common">Beechnut</name>
    <dbReference type="NCBI Taxonomy" id="28930"/>
    <lineage>
        <taxon>Eukaryota</taxon>
        <taxon>Viridiplantae</taxon>
        <taxon>Streptophyta</taxon>
        <taxon>Embryophyta</taxon>
        <taxon>Tracheophyta</taxon>
        <taxon>Spermatophyta</taxon>
        <taxon>Magnoliopsida</taxon>
        <taxon>eudicotyledons</taxon>
        <taxon>Gunneridae</taxon>
        <taxon>Pentapetalae</taxon>
        <taxon>rosids</taxon>
        <taxon>fabids</taxon>
        <taxon>Fagales</taxon>
        <taxon>Fagaceae</taxon>
        <taxon>Fagus</taxon>
    </lineage>
</organism>
<dbReference type="InterPro" id="IPR054722">
    <property type="entry name" value="PolX-like_BBD"/>
</dbReference>
<feature type="region of interest" description="Disordered" evidence="4">
    <location>
        <begin position="402"/>
        <end position="440"/>
    </location>
</feature>
<evidence type="ECO:0000313" key="8">
    <source>
        <dbReference type="EMBL" id="SPC74640.1"/>
    </source>
</evidence>
<feature type="domain" description="Retrovirus-related Pol polyprotein from transposon TNT 1-94-like beta-barrel" evidence="7">
    <location>
        <begin position="189"/>
        <end position="246"/>
    </location>
</feature>
<keyword evidence="5" id="KW-0812">Transmembrane</keyword>
<dbReference type="GO" id="GO:0046872">
    <property type="term" value="F:metal ion binding"/>
    <property type="evidence" value="ECO:0007669"/>
    <property type="project" value="UniProtKB-KW"/>
</dbReference>
<dbReference type="InterPro" id="IPR039537">
    <property type="entry name" value="Retrotran_Ty1/copia-like"/>
</dbReference>
<dbReference type="Pfam" id="PF07727">
    <property type="entry name" value="RVT_2"/>
    <property type="match status" value="1"/>
</dbReference>
<gene>
    <name evidence="8" type="ORF">FSB_LOCUS2522</name>
</gene>
<reference evidence="8" key="1">
    <citation type="submission" date="2018-02" db="EMBL/GenBank/DDBJ databases">
        <authorList>
            <person name="Cohen D.B."/>
            <person name="Kent A.D."/>
        </authorList>
    </citation>
    <scope>NUCLEOTIDE SEQUENCE</scope>
</reference>
<dbReference type="InterPro" id="IPR012337">
    <property type="entry name" value="RNaseH-like_sf"/>
</dbReference>
<dbReference type="PANTHER" id="PTHR42648">
    <property type="entry name" value="TRANSPOSASE, PUTATIVE-RELATED"/>
    <property type="match status" value="1"/>
</dbReference>
<evidence type="ECO:0000256" key="1">
    <source>
        <dbReference type="ARBA" id="ARBA00022670"/>
    </source>
</evidence>
<protein>
    <submittedName>
        <fullName evidence="8">Uncharacterized protein</fullName>
    </submittedName>
</protein>
<keyword evidence="2" id="KW-0479">Metal-binding</keyword>
<dbReference type="Pfam" id="PF22936">
    <property type="entry name" value="Pol_BBD"/>
    <property type="match status" value="1"/>
</dbReference>
<dbReference type="PANTHER" id="PTHR42648:SF28">
    <property type="entry name" value="TRANSPOSON-ENCODED PROTEIN WITH RIBONUCLEASE H-LIKE AND RETROVIRUS ZINC FINGER-LIKE DOMAINS"/>
    <property type="match status" value="1"/>
</dbReference>
<dbReference type="GO" id="GO:0006508">
    <property type="term" value="P:proteolysis"/>
    <property type="evidence" value="ECO:0007669"/>
    <property type="project" value="UniProtKB-KW"/>
</dbReference>
<proteinExistence type="predicted"/>
<dbReference type="EMBL" id="OIVN01000117">
    <property type="protein sequence ID" value="SPC74640.1"/>
    <property type="molecule type" value="Genomic_DNA"/>
</dbReference>
<feature type="domain" description="Reverse transcriptase Ty1/copia-type" evidence="6">
    <location>
        <begin position="532"/>
        <end position="593"/>
    </location>
</feature>
<dbReference type="GO" id="GO:0008233">
    <property type="term" value="F:peptidase activity"/>
    <property type="evidence" value="ECO:0007669"/>
    <property type="project" value="UniProtKB-KW"/>
</dbReference>
<evidence type="ECO:0000256" key="4">
    <source>
        <dbReference type="SAM" id="MobiDB-lite"/>
    </source>
</evidence>
<evidence type="ECO:0000259" key="7">
    <source>
        <dbReference type="Pfam" id="PF22936"/>
    </source>
</evidence>
<feature type="compositionally biased region" description="Basic and acidic residues" evidence="4">
    <location>
        <begin position="409"/>
        <end position="426"/>
    </location>
</feature>
<keyword evidence="5" id="KW-0472">Membrane</keyword>
<evidence type="ECO:0000256" key="3">
    <source>
        <dbReference type="ARBA" id="ARBA00022801"/>
    </source>
</evidence>
<sequence>MGFEIKALPTTLFSKLEEMPFELKLIDNFCMLVWMIATLIDFYINVVALSNCWSKQWAINVSIAMVGLVKFDGIGNFGLWQRRVKDLLVQQGLVKALYGKTKKPEKMTDDEWEELDMKAKFQEPCWITTNGNIRNSAESSGEGGIKRDCPEWNKGKEKSSTSVNVVANSESDGDMLSVSSSIDGLSNSWLLDSACSFHVTPHRNWFDTYRSINCGSVRMGNDATCTIIGMGTIKIKMTNGVVRILEEGQKISSNVYKLLGNTILGGVAAVAESEDDDTLLWHIRLGHDFAKSMDIKRHFIVWKTPQQNGVAKRLNRTITESTRCLRLNAELPKIFWAETVDMACYIINRSPRVALNGKVVEEVKIGQNSIQNSKKYIFLGFKKGVKGYKLWDPVAQKVELDELESQSDEEPHSNDQEHDSTRSDRPKRNKRPPISSEKDKWMKAMVEENESLSKNKTWELTELPKRKKPIGCKWVFKKKEASGIHLLEAVLALVAHWDLELEQLDVEDGFPSWEFGGRDLHGTTRGVQATWLKSLLHKEFEMKDLGAAKKILGMEIRRDREARKLWLSHKNYIRKVLEKFSMLDAKPVSTPLVNYFRLSGSQCPKNEEEIDNMSKYMANPGRVHWNAVKWIFRYLKGTAEYEILFSRQPGTNSVVRYVDADYAGEVDDKRSTTGYVFILSGGPYLLEIHITIYSSHVYYKS</sequence>
<keyword evidence="5" id="KW-1133">Transmembrane helix</keyword>
<evidence type="ECO:0000259" key="6">
    <source>
        <dbReference type="Pfam" id="PF07727"/>
    </source>
</evidence>
<feature type="region of interest" description="Disordered" evidence="4">
    <location>
        <begin position="136"/>
        <end position="162"/>
    </location>
</feature>
<dbReference type="SUPFAM" id="SSF53098">
    <property type="entry name" value="Ribonuclease H-like"/>
    <property type="match status" value="1"/>
</dbReference>
<keyword evidence="1" id="KW-0645">Protease</keyword>
<feature type="transmembrane region" description="Helical" evidence="5">
    <location>
        <begin position="25"/>
        <end position="44"/>
    </location>
</feature>